<dbReference type="InterPro" id="IPR011042">
    <property type="entry name" value="6-blade_b-propeller_TolB-like"/>
</dbReference>
<organism evidence="3 4">
    <name type="scientific">Gellertiella hungarica</name>
    <dbReference type="NCBI Taxonomy" id="1572859"/>
    <lineage>
        <taxon>Bacteria</taxon>
        <taxon>Pseudomonadati</taxon>
        <taxon>Pseudomonadota</taxon>
        <taxon>Alphaproteobacteria</taxon>
        <taxon>Hyphomicrobiales</taxon>
        <taxon>Rhizobiaceae</taxon>
        <taxon>Gellertiella</taxon>
    </lineage>
</organism>
<dbReference type="InterPro" id="IPR012938">
    <property type="entry name" value="Glc/Sorbosone_DH"/>
</dbReference>
<dbReference type="PANTHER" id="PTHR19328:SF75">
    <property type="entry name" value="ALDOSE SUGAR DEHYDROGENASE YLII"/>
    <property type="match status" value="1"/>
</dbReference>
<dbReference type="PANTHER" id="PTHR19328">
    <property type="entry name" value="HEDGEHOG-INTERACTING PROTEIN"/>
    <property type="match status" value="1"/>
</dbReference>
<gene>
    <name evidence="3" type="ORF">GGR23_003812</name>
</gene>
<evidence type="ECO:0000313" key="4">
    <source>
        <dbReference type="Proteomes" id="UP000528286"/>
    </source>
</evidence>
<dbReference type="Gene3D" id="2.120.10.30">
    <property type="entry name" value="TolB, C-terminal domain"/>
    <property type="match status" value="1"/>
</dbReference>
<evidence type="ECO:0000259" key="2">
    <source>
        <dbReference type="Pfam" id="PF07995"/>
    </source>
</evidence>
<keyword evidence="4" id="KW-1185">Reference proteome</keyword>
<dbReference type="Pfam" id="PF07995">
    <property type="entry name" value="GSDH"/>
    <property type="match status" value="1"/>
</dbReference>
<comment type="caution">
    <text evidence="3">The sequence shown here is derived from an EMBL/GenBank/DDBJ whole genome shotgun (WGS) entry which is preliminary data.</text>
</comment>
<dbReference type="AlphaFoldDB" id="A0A7W6NMM2"/>
<protein>
    <submittedName>
        <fullName evidence="3">Glucose/arabinose dehydrogenase</fullName>
    </submittedName>
</protein>
<sequence>MTTSAFRSLLLSLALAAAMPAAAASINAGDRPATAKKPFEATAIAEFDTPWAIAFLPDGRLLVTEKPGGLFLVTQKGEKSGVSGVPEVAASGQNGLLDVAVSPRYSEDGTIYLTYVAPDRGGTSLVLAKARLDESGGGARLSEFSELFRQKPGGRGQPGGIIAFDPEGTHLFLTVGDRMEPETAQDPDMARGKVFRLTLDGKPAPGNPEAGKPGVAAMTWSTGHRNPYGLAFAPDGRLWLHEMGPKGGDEFNRIEPGLNYGWPVVSNGDQYSGAPIARHETRPEFAAPPLYWNLVIAPAGLAFYESGLFPEWKGSALIGGLAGLCLVRVTFDEGGNPDEAERFDMEARIRDVAVAPDGAVWIVEDDQPGRLLRLAPPGK</sequence>
<dbReference type="SUPFAM" id="SSF50952">
    <property type="entry name" value="Soluble quinoprotein glucose dehydrogenase"/>
    <property type="match status" value="1"/>
</dbReference>
<evidence type="ECO:0000256" key="1">
    <source>
        <dbReference type="SAM" id="SignalP"/>
    </source>
</evidence>
<feature type="domain" description="Glucose/Sorbosone dehydrogenase" evidence="2">
    <location>
        <begin position="47"/>
        <end position="373"/>
    </location>
</feature>
<reference evidence="3 4" key="1">
    <citation type="submission" date="2020-08" db="EMBL/GenBank/DDBJ databases">
        <title>Genomic Encyclopedia of Type Strains, Phase IV (KMG-IV): sequencing the most valuable type-strain genomes for metagenomic binning, comparative biology and taxonomic classification.</title>
        <authorList>
            <person name="Goeker M."/>
        </authorList>
    </citation>
    <scope>NUCLEOTIDE SEQUENCE [LARGE SCALE GENOMIC DNA]</scope>
    <source>
        <strain evidence="3 4">DSM 29853</strain>
    </source>
</reference>
<dbReference type="Proteomes" id="UP000528286">
    <property type="component" value="Unassembled WGS sequence"/>
</dbReference>
<proteinExistence type="predicted"/>
<dbReference type="EMBL" id="JACIEZ010000010">
    <property type="protein sequence ID" value="MBB4066595.1"/>
    <property type="molecule type" value="Genomic_DNA"/>
</dbReference>
<feature type="chain" id="PRO_5030659479" evidence="1">
    <location>
        <begin position="24"/>
        <end position="379"/>
    </location>
</feature>
<accession>A0A7W6NMM2</accession>
<feature type="signal peptide" evidence="1">
    <location>
        <begin position="1"/>
        <end position="23"/>
    </location>
</feature>
<evidence type="ECO:0000313" key="3">
    <source>
        <dbReference type="EMBL" id="MBB4066595.1"/>
    </source>
</evidence>
<keyword evidence="1" id="KW-0732">Signal</keyword>
<name>A0A7W6NMM2_9HYPH</name>
<dbReference type="InterPro" id="IPR011041">
    <property type="entry name" value="Quinoprot_gluc/sorb_DH_b-prop"/>
</dbReference>
<dbReference type="RefSeq" id="WP_183367853.1">
    <property type="nucleotide sequence ID" value="NZ_JACIEZ010000010.1"/>
</dbReference>